<dbReference type="GO" id="GO:0005886">
    <property type="term" value="C:plasma membrane"/>
    <property type="evidence" value="ECO:0007669"/>
    <property type="project" value="UniProtKB-SubCell"/>
</dbReference>
<feature type="transmembrane region" description="Helical" evidence="6">
    <location>
        <begin position="36"/>
        <end position="57"/>
    </location>
</feature>
<dbReference type="InterPro" id="IPR001123">
    <property type="entry name" value="LeuE-type"/>
</dbReference>
<dbReference type="GO" id="GO:0015171">
    <property type="term" value="F:amino acid transmembrane transporter activity"/>
    <property type="evidence" value="ECO:0007669"/>
    <property type="project" value="TreeGrafter"/>
</dbReference>
<sequence length="196" mass="20290">MWPSLLVFVVVATITPGGATTLATASGTQHGLRRSLPLIAGIALGLASLAAASSLGLGSLLQAFPALNLAMQIAGSAYLLYLAWRVASAGRPNADSKSLRQPISFTGAAALLWLNPKGWAVTLSAAVSFSTLAANPWTLAAILATAFASAALVSLTLWCLIGRALGQFLRADRHWQIANWTLGGLLALSISALWIE</sequence>
<dbReference type="GO" id="GO:0033228">
    <property type="term" value="P:cysteine export across plasma membrane"/>
    <property type="evidence" value="ECO:0007669"/>
    <property type="project" value="TreeGrafter"/>
</dbReference>
<reference evidence="7 8" key="1">
    <citation type="submission" date="2013-03" db="EMBL/GenBank/DDBJ databases">
        <title>Salinisphaera hydrothermalis C41B8 Genome Sequencing.</title>
        <authorList>
            <person name="Li C."/>
            <person name="Lai Q."/>
            <person name="Shao Z."/>
        </authorList>
    </citation>
    <scope>NUCLEOTIDE SEQUENCE [LARGE SCALE GENOMIC DNA]</scope>
    <source>
        <strain evidence="7 8">C41B8</strain>
    </source>
</reference>
<dbReference type="Pfam" id="PF01810">
    <property type="entry name" value="LysE"/>
    <property type="match status" value="1"/>
</dbReference>
<comment type="caution">
    <text evidence="7">The sequence shown here is derived from an EMBL/GenBank/DDBJ whole genome shotgun (WGS) entry which is preliminary data.</text>
</comment>
<evidence type="ECO:0000256" key="4">
    <source>
        <dbReference type="ARBA" id="ARBA00022989"/>
    </source>
</evidence>
<evidence type="ECO:0000256" key="6">
    <source>
        <dbReference type="SAM" id="Phobius"/>
    </source>
</evidence>
<protein>
    <submittedName>
        <fullName evidence="7">Lysine exporter protein LysE/YggA</fullName>
    </submittedName>
</protein>
<dbReference type="RefSeq" id="WP_037339235.1">
    <property type="nucleotide sequence ID" value="NZ_APNK01000023.1"/>
</dbReference>
<dbReference type="eggNOG" id="COG1280">
    <property type="taxonomic scope" value="Bacteria"/>
</dbReference>
<feature type="transmembrane region" description="Helical" evidence="6">
    <location>
        <begin position="177"/>
        <end position="195"/>
    </location>
</feature>
<dbReference type="AlphaFoldDB" id="A0A084IJ75"/>
<keyword evidence="2" id="KW-1003">Cell membrane</keyword>
<gene>
    <name evidence="7" type="ORF">C41B8_13525</name>
</gene>
<proteinExistence type="predicted"/>
<dbReference type="OrthoDB" id="9812084at2"/>
<feature type="transmembrane region" description="Helical" evidence="6">
    <location>
        <begin position="139"/>
        <end position="165"/>
    </location>
</feature>
<accession>A0A084IJ75</accession>
<name>A0A084IJ75_SALHC</name>
<evidence type="ECO:0000256" key="2">
    <source>
        <dbReference type="ARBA" id="ARBA00022475"/>
    </source>
</evidence>
<feature type="transmembrane region" description="Helical" evidence="6">
    <location>
        <begin position="105"/>
        <end position="127"/>
    </location>
</feature>
<dbReference type="Proteomes" id="UP000028302">
    <property type="component" value="Unassembled WGS sequence"/>
</dbReference>
<dbReference type="STRING" id="1304275.C41B8_13525"/>
<dbReference type="PANTHER" id="PTHR30086">
    <property type="entry name" value="ARGININE EXPORTER PROTEIN ARGO"/>
    <property type="match status" value="1"/>
</dbReference>
<feature type="transmembrane region" description="Helical" evidence="6">
    <location>
        <begin position="63"/>
        <end position="84"/>
    </location>
</feature>
<evidence type="ECO:0000313" key="7">
    <source>
        <dbReference type="EMBL" id="KEZ76759.1"/>
    </source>
</evidence>
<dbReference type="EMBL" id="APNK01000023">
    <property type="protein sequence ID" value="KEZ76759.1"/>
    <property type="molecule type" value="Genomic_DNA"/>
</dbReference>
<keyword evidence="5 6" id="KW-0472">Membrane</keyword>
<evidence type="ECO:0000256" key="3">
    <source>
        <dbReference type="ARBA" id="ARBA00022692"/>
    </source>
</evidence>
<keyword evidence="4 6" id="KW-1133">Transmembrane helix</keyword>
<evidence type="ECO:0000256" key="5">
    <source>
        <dbReference type="ARBA" id="ARBA00023136"/>
    </source>
</evidence>
<organism evidence="7 8">
    <name type="scientific">Salinisphaera hydrothermalis (strain C41B8)</name>
    <dbReference type="NCBI Taxonomy" id="1304275"/>
    <lineage>
        <taxon>Bacteria</taxon>
        <taxon>Pseudomonadati</taxon>
        <taxon>Pseudomonadota</taxon>
        <taxon>Gammaproteobacteria</taxon>
        <taxon>Salinisphaerales</taxon>
        <taxon>Salinisphaeraceae</taxon>
        <taxon>Salinisphaera</taxon>
    </lineage>
</organism>
<comment type="subcellular location">
    <subcellularLocation>
        <location evidence="1">Cell membrane</location>
        <topology evidence="1">Multi-pass membrane protein</topology>
    </subcellularLocation>
</comment>
<feature type="transmembrane region" description="Helical" evidence="6">
    <location>
        <begin position="6"/>
        <end position="24"/>
    </location>
</feature>
<keyword evidence="3 6" id="KW-0812">Transmembrane</keyword>
<keyword evidence="8" id="KW-1185">Reference proteome</keyword>
<evidence type="ECO:0000256" key="1">
    <source>
        <dbReference type="ARBA" id="ARBA00004651"/>
    </source>
</evidence>
<dbReference type="PANTHER" id="PTHR30086:SF20">
    <property type="entry name" value="ARGININE EXPORTER PROTEIN ARGO-RELATED"/>
    <property type="match status" value="1"/>
</dbReference>
<evidence type="ECO:0000313" key="8">
    <source>
        <dbReference type="Proteomes" id="UP000028302"/>
    </source>
</evidence>